<keyword evidence="2" id="KW-1185">Reference proteome</keyword>
<proteinExistence type="predicted"/>
<organism evidence="1 2">
    <name type="scientific">Vaccinium darrowii</name>
    <dbReference type="NCBI Taxonomy" id="229202"/>
    <lineage>
        <taxon>Eukaryota</taxon>
        <taxon>Viridiplantae</taxon>
        <taxon>Streptophyta</taxon>
        <taxon>Embryophyta</taxon>
        <taxon>Tracheophyta</taxon>
        <taxon>Spermatophyta</taxon>
        <taxon>Magnoliopsida</taxon>
        <taxon>eudicotyledons</taxon>
        <taxon>Gunneridae</taxon>
        <taxon>Pentapetalae</taxon>
        <taxon>asterids</taxon>
        <taxon>Ericales</taxon>
        <taxon>Ericaceae</taxon>
        <taxon>Vaccinioideae</taxon>
        <taxon>Vaccinieae</taxon>
        <taxon>Vaccinium</taxon>
    </lineage>
</organism>
<reference evidence="1 2" key="1">
    <citation type="journal article" date="2021" name="Hortic Res">
        <title>High-quality reference genome and annotation aids understanding of berry development for evergreen blueberry (Vaccinium darrowii).</title>
        <authorList>
            <person name="Yu J."/>
            <person name="Hulse-Kemp A.M."/>
            <person name="Babiker E."/>
            <person name="Staton M."/>
        </authorList>
    </citation>
    <scope>NUCLEOTIDE SEQUENCE [LARGE SCALE GENOMIC DNA]</scope>
    <source>
        <strain evidence="2">cv. NJ 8807/NJ 8810</strain>
        <tissue evidence="1">Young leaf</tissue>
    </source>
</reference>
<accession>A0ACB7YTZ3</accession>
<comment type="caution">
    <text evidence="1">The sequence shown here is derived from an EMBL/GenBank/DDBJ whole genome shotgun (WGS) entry which is preliminary data.</text>
</comment>
<dbReference type="EMBL" id="CM037153">
    <property type="protein sequence ID" value="KAH7856339.1"/>
    <property type="molecule type" value="Genomic_DNA"/>
</dbReference>
<protein>
    <submittedName>
        <fullName evidence="1">Uncharacterized protein</fullName>
    </submittedName>
</protein>
<evidence type="ECO:0000313" key="1">
    <source>
        <dbReference type="EMBL" id="KAH7856339.1"/>
    </source>
</evidence>
<dbReference type="Proteomes" id="UP000828048">
    <property type="component" value="Chromosome 3"/>
</dbReference>
<name>A0ACB7YTZ3_9ERIC</name>
<gene>
    <name evidence="1" type="ORF">Vadar_000298</name>
</gene>
<evidence type="ECO:0000313" key="2">
    <source>
        <dbReference type="Proteomes" id="UP000828048"/>
    </source>
</evidence>
<sequence length="698" mass="74921">MDGVLSFLLLFCHLLLLQFPASSLPLCTDLRAPVIQKTPLTFCPYNGKVCCDSAKDLELRKQFLAMNISHSGCASLVKSILCATCDEFAADLFNIDSGPRPVPILCNSSVPATTSFCSTVWTACQNTSILSSPFAPSLQGRAGGAAQNSTSTTLTDLWQSEADFCQAFGGAPGNDSLCFDGKPVSLNTTTGETPVPPKGMCLEKLNDRQYLNMVPHPDGSQRVFLSSQAGKIWLATVPEQGSGDSLGMDESNPFVDLSDEVHLDTSFGMMGMAFHKDFASNGRFFASFNCDKVTSPACSGRCSCNSDVNCDPSKLSSSSNGAQPCRFHSVIGEFSANGTGSDPSMAKNAKPLEVRRIFTMGLPTTAGHGGQILFGPKDGYLYFMMGDGGIKGDPYNFAQNKKSPLGKILRLDIDNMPSPEEISDLGLWGNYSIPQDNPYAGDKASEPEIWALGLRNPWRCSFDSERPSYFLCADVGQDKYEEVDIVTKAGNYGWSLYEGPLLFNLKQPSGGNVSAANSTDLIFPVLGYYHSDVAKNLGSAAISGGYFYRSMTDPCMYGSYLYADLYASAVWAAAETPTGSGNFTTASIPFSCAANSPMECQSVPNSHLAALEYVFSFGEDNRKDVFILASSGVYRIVSPSRCNFTCAKEKVTTVSSPPVTSPSPPVTSPTSHSQKSMEPHKELVLFLLSLLLLGGTML</sequence>